<dbReference type="PROSITE" id="PS50931">
    <property type="entry name" value="HTH_LYSR"/>
    <property type="match status" value="1"/>
</dbReference>
<dbReference type="Pfam" id="PF03466">
    <property type="entry name" value="LysR_substrate"/>
    <property type="match status" value="1"/>
</dbReference>
<evidence type="ECO:0000313" key="8">
    <source>
        <dbReference type="Proteomes" id="UP001241092"/>
    </source>
</evidence>
<dbReference type="InterPro" id="IPR005119">
    <property type="entry name" value="LysR_subst-bd"/>
</dbReference>
<dbReference type="Proteomes" id="UP001241092">
    <property type="component" value="Chromosome"/>
</dbReference>
<gene>
    <name evidence="7" type="primary">gltC_7</name>
    <name evidence="7" type="ORF">hbim_06491</name>
</gene>
<dbReference type="GO" id="GO:0032993">
    <property type="term" value="C:protein-DNA complex"/>
    <property type="evidence" value="ECO:0007669"/>
    <property type="project" value="TreeGrafter"/>
</dbReference>
<dbReference type="InterPro" id="IPR011991">
    <property type="entry name" value="ArsR-like_HTH"/>
</dbReference>
<evidence type="ECO:0000256" key="1">
    <source>
        <dbReference type="ARBA" id="ARBA00009437"/>
    </source>
</evidence>
<evidence type="ECO:0000259" key="6">
    <source>
        <dbReference type="PROSITE" id="PS50931"/>
    </source>
</evidence>
<dbReference type="InterPro" id="IPR036390">
    <property type="entry name" value="WH_DNA-bd_sf"/>
</dbReference>
<name>A0AAI8TWZ4_MYCME</name>
<dbReference type="PANTHER" id="PTHR30346:SF29">
    <property type="entry name" value="LYSR SUBSTRATE-BINDING"/>
    <property type="match status" value="1"/>
</dbReference>
<dbReference type="EMBL" id="AP027452">
    <property type="protein sequence ID" value="BDY32523.1"/>
    <property type="molecule type" value="Genomic_DNA"/>
</dbReference>
<sequence length="313" mass="34124">MDAGRLRMLRELADHGTVAAVAQVLSMTPSAVSQQLKILQREAGVPLIEPAGRRVRLTDAGRVLVGHADAVLAALDRARAEMDAYRTSPRGSVSISFFPSGAAMLLAPLITRSHDRGVDVLGRDIDVPASRAPQQLTEFDVVVVHRDDRDSTEWGSRFTATPLLREPLDVVMPAGHRLARRDHVRLAELADEQWIGVEGGLMVDDVLNSIALLTGVQPRIAQRINDFRIVEELVHAGIGIALMPRYVALARPLVRLPVSDITVARRIEAVTRAGATSRPAVAVVLEELRAIATAISSRDREHGHGRSVRRGRR</sequence>
<protein>
    <submittedName>
        <fullName evidence="7">HTH-type transcriptional regulator GltC</fullName>
    </submittedName>
</protein>
<dbReference type="Pfam" id="PF00126">
    <property type="entry name" value="HTH_1"/>
    <property type="match status" value="1"/>
</dbReference>
<dbReference type="SUPFAM" id="SSF53850">
    <property type="entry name" value="Periplasmic binding protein-like II"/>
    <property type="match status" value="1"/>
</dbReference>
<evidence type="ECO:0000256" key="4">
    <source>
        <dbReference type="ARBA" id="ARBA00023159"/>
    </source>
</evidence>
<feature type="domain" description="HTH lysR-type" evidence="6">
    <location>
        <begin position="1"/>
        <end position="58"/>
    </location>
</feature>
<dbReference type="GO" id="GO:0003700">
    <property type="term" value="F:DNA-binding transcription factor activity"/>
    <property type="evidence" value="ECO:0007669"/>
    <property type="project" value="InterPro"/>
</dbReference>
<dbReference type="SUPFAM" id="SSF46785">
    <property type="entry name" value="Winged helix' DNA-binding domain"/>
    <property type="match status" value="1"/>
</dbReference>
<keyword evidence="3" id="KW-0238">DNA-binding</keyword>
<dbReference type="PANTHER" id="PTHR30346">
    <property type="entry name" value="TRANSCRIPTIONAL DUAL REGULATOR HCAR-RELATED"/>
    <property type="match status" value="1"/>
</dbReference>
<evidence type="ECO:0000256" key="3">
    <source>
        <dbReference type="ARBA" id="ARBA00023125"/>
    </source>
</evidence>
<comment type="similarity">
    <text evidence="1">Belongs to the LysR transcriptional regulatory family.</text>
</comment>
<dbReference type="Gene3D" id="3.40.190.10">
    <property type="entry name" value="Periplasmic binding protein-like II"/>
    <property type="match status" value="2"/>
</dbReference>
<evidence type="ECO:0000313" key="7">
    <source>
        <dbReference type="EMBL" id="BDY32523.1"/>
    </source>
</evidence>
<accession>A0AAI8TWZ4</accession>
<organism evidence="7 8">
    <name type="scientific">Mycolicibacterium mageritense</name>
    <name type="common">Mycobacterium mageritense</name>
    <dbReference type="NCBI Taxonomy" id="53462"/>
    <lineage>
        <taxon>Bacteria</taxon>
        <taxon>Bacillati</taxon>
        <taxon>Actinomycetota</taxon>
        <taxon>Actinomycetes</taxon>
        <taxon>Mycobacteriales</taxon>
        <taxon>Mycobacteriaceae</taxon>
        <taxon>Mycolicibacterium</taxon>
    </lineage>
</organism>
<keyword evidence="4" id="KW-0010">Activator</keyword>
<keyword evidence="5" id="KW-0804">Transcription</keyword>
<dbReference type="InterPro" id="IPR000847">
    <property type="entry name" value="LysR_HTH_N"/>
</dbReference>
<proteinExistence type="inferred from homology"/>
<keyword evidence="2" id="KW-0805">Transcription regulation</keyword>
<reference evidence="7" key="1">
    <citation type="submission" date="2023-03" db="EMBL/GenBank/DDBJ databases">
        <title>Draft genome sequence of a Mycolicibacterium mageritense strain H4_3_1 isolated from a hybrid biological-inorganic system reactor.</title>
        <authorList>
            <person name="Feng X."/>
            <person name="Kazama D."/>
            <person name="Sato K."/>
            <person name="Kobayashi H."/>
        </authorList>
    </citation>
    <scope>NUCLEOTIDE SEQUENCE</scope>
    <source>
        <strain evidence="7">H4_3_1</strain>
    </source>
</reference>
<dbReference type="CDD" id="cd00090">
    <property type="entry name" value="HTH_ARSR"/>
    <property type="match status" value="1"/>
</dbReference>
<dbReference type="Gene3D" id="1.10.10.10">
    <property type="entry name" value="Winged helix-like DNA-binding domain superfamily/Winged helix DNA-binding domain"/>
    <property type="match status" value="1"/>
</dbReference>
<evidence type="ECO:0000256" key="5">
    <source>
        <dbReference type="ARBA" id="ARBA00023163"/>
    </source>
</evidence>
<dbReference type="GO" id="GO:0003677">
    <property type="term" value="F:DNA binding"/>
    <property type="evidence" value="ECO:0007669"/>
    <property type="project" value="UniProtKB-KW"/>
</dbReference>
<dbReference type="AlphaFoldDB" id="A0AAI8TWZ4"/>
<dbReference type="RefSeq" id="WP_276824421.1">
    <property type="nucleotide sequence ID" value="NZ_AP027452.1"/>
</dbReference>
<evidence type="ECO:0000256" key="2">
    <source>
        <dbReference type="ARBA" id="ARBA00023015"/>
    </source>
</evidence>
<dbReference type="InterPro" id="IPR036388">
    <property type="entry name" value="WH-like_DNA-bd_sf"/>
</dbReference>